<feature type="transmembrane region" description="Helical" evidence="7">
    <location>
        <begin position="90"/>
        <end position="113"/>
    </location>
</feature>
<evidence type="ECO:0000313" key="9">
    <source>
        <dbReference type="Proteomes" id="UP000315759"/>
    </source>
</evidence>
<feature type="transmembrane region" description="Helical" evidence="7">
    <location>
        <begin position="223"/>
        <end position="247"/>
    </location>
</feature>
<keyword evidence="3" id="KW-1003">Cell membrane</keyword>
<feature type="transmembrane region" description="Helical" evidence="7">
    <location>
        <begin position="365"/>
        <end position="383"/>
    </location>
</feature>
<feature type="transmembrane region" description="Helical" evidence="7">
    <location>
        <begin position="299"/>
        <end position="319"/>
    </location>
</feature>
<proteinExistence type="inferred from homology"/>
<dbReference type="InterPro" id="IPR050833">
    <property type="entry name" value="Poly_Biosynth_Transport"/>
</dbReference>
<dbReference type="Proteomes" id="UP000315759">
    <property type="component" value="Unassembled WGS sequence"/>
</dbReference>
<dbReference type="Pfam" id="PF13440">
    <property type="entry name" value="Polysacc_synt_3"/>
    <property type="match status" value="1"/>
</dbReference>
<evidence type="ECO:0000256" key="2">
    <source>
        <dbReference type="ARBA" id="ARBA00007430"/>
    </source>
</evidence>
<dbReference type="PANTHER" id="PTHR30250:SF10">
    <property type="entry name" value="LIPOPOLYSACCHARIDE BIOSYNTHESIS PROTEIN WZXC"/>
    <property type="match status" value="1"/>
</dbReference>
<dbReference type="PANTHER" id="PTHR30250">
    <property type="entry name" value="PST FAMILY PREDICTED COLANIC ACID TRANSPORTER"/>
    <property type="match status" value="1"/>
</dbReference>
<dbReference type="AlphaFoldDB" id="A0A544W543"/>
<evidence type="ECO:0000256" key="3">
    <source>
        <dbReference type="ARBA" id="ARBA00022475"/>
    </source>
</evidence>
<evidence type="ECO:0000256" key="1">
    <source>
        <dbReference type="ARBA" id="ARBA00004651"/>
    </source>
</evidence>
<accession>A0A544W543</accession>
<protein>
    <submittedName>
        <fullName evidence="8">Oligosaccharide flippase family protein</fullName>
    </submittedName>
</protein>
<feature type="transmembrane region" description="Helical" evidence="7">
    <location>
        <begin position="339"/>
        <end position="358"/>
    </location>
</feature>
<evidence type="ECO:0000256" key="4">
    <source>
        <dbReference type="ARBA" id="ARBA00022692"/>
    </source>
</evidence>
<keyword evidence="9" id="KW-1185">Reference proteome</keyword>
<gene>
    <name evidence="8" type="ORF">D8S82_07540</name>
</gene>
<sequence>MRPADSGTEHVAHIGRQAGRGLTWTLLGTFGTKFGSFAVGLVMARLLSPADFGVFAVAVAAAAFAMYVNDVGIIAACVQWRGKLEEIAPTASLIAAISSVMAYGAIWFCAPSFAALAGVPDAAPVVRLLSLIIVVDGITGVQSAALMRRFQQAKLTKANMIGWLANTAVTLPMAFAGMGAYSFAWGQLAGTVVTGVIVYGMANLPVRFGFDREVTRSLLKFGIPWALTLGIEAVLVNADFVIVGNLLGAGALGFYMLAFNISNWVPGLVGTAVRYVALPSFSRLAEHDSDALELGVRRSVPILVSAVLPVAVIMATLAPQMIDVLYGEKWGPSGVVLRFLAALMVVRMLTAFAIDILASVGSTKATTWLNAGWAVALLPALWIGTHLDGIRGAAIAHSIVAVAVALPLSVLAVRLAGVSLLPALPKLIRPLIAAIVSAAVILLVQRIVGNSAVVQLVVAGFAGLLAYVLLVTTRDQARQLRTRVTRVRSTTGG</sequence>
<feature type="transmembrane region" description="Helical" evidence="7">
    <location>
        <begin position="184"/>
        <end position="202"/>
    </location>
</feature>
<comment type="subcellular location">
    <subcellularLocation>
        <location evidence="1">Cell membrane</location>
        <topology evidence="1">Multi-pass membrane protein</topology>
    </subcellularLocation>
</comment>
<feature type="transmembrane region" description="Helical" evidence="7">
    <location>
        <begin position="125"/>
        <end position="146"/>
    </location>
</feature>
<evidence type="ECO:0000256" key="6">
    <source>
        <dbReference type="ARBA" id="ARBA00023136"/>
    </source>
</evidence>
<feature type="transmembrane region" description="Helical" evidence="7">
    <location>
        <begin position="395"/>
        <end position="415"/>
    </location>
</feature>
<evidence type="ECO:0000256" key="5">
    <source>
        <dbReference type="ARBA" id="ARBA00022989"/>
    </source>
</evidence>
<feature type="transmembrane region" description="Helical" evidence="7">
    <location>
        <begin position="453"/>
        <end position="473"/>
    </location>
</feature>
<reference evidence="8 9" key="1">
    <citation type="submission" date="2018-10" db="EMBL/GenBank/DDBJ databases">
        <title>Draft genome of Mycobacterium hodleri strain B.</title>
        <authorList>
            <person name="Amande T.J."/>
            <person name="Mcgenity T.J."/>
        </authorList>
    </citation>
    <scope>NUCLEOTIDE SEQUENCE [LARGE SCALE GENOMIC DNA]</scope>
    <source>
        <strain evidence="8 9">B</strain>
    </source>
</reference>
<keyword evidence="6 7" id="KW-0472">Membrane</keyword>
<feature type="transmembrane region" description="Helical" evidence="7">
    <location>
        <begin position="52"/>
        <end position="78"/>
    </location>
</feature>
<keyword evidence="5 7" id="KW-1133">Transmembrane helix</keyword>
<keyword evidence="4 7" id="KW-0812">Transmembrane</keyword>
<feature type="transmembrane region" description="Helical" evidence="7">
    <location>
        <begin position="427"/>
        <end position="447"/>
    </location>
</feature>
<comment type="caution">
    <text evidence="8">The sequence shown here is derived from an EMBL/GenBank/DDBJ whole genome shotgun (WGS) entry which is preliminary data.</text>
</comment>
<comment type="similarity">
    <text evidence="2">Belongs to the polysaccharide synthase family.</text>
</comment>
<evidence type="ECO:0000313" key="8">
    <source>
        <dbReference type="EMBL" id="TQR87332.1"/>
    </source>
</evidence>
<dbReference type="GO" id="GO:0005886">
    <property type="term" value="C:plasma membrane"/>
    <property type="evidence" value="ECO:0007669"/>
    <property type="project" value="UniProtKB-SubCell"/>
</dbReference>
<feature type="transmembrane region" description="Helical" evidence="7">
    <location>
        <begin position="158"/>
        <end position="178"/>
    </location>
</feature>
<evidence type="ECO:0000256" key="7">
    <source>
        <dbReference type="SAM" id="Phobius"/>
    </source>
</evidence>
<dbReference type="EMBL" id="VIFX01000007">
    <property type="protein sequence ID" value="TQR87332.1"/>
    <property type="molecule type" value="Genomic_DNA"/>
</dbReference>
<organism evidence="8 9">
    <name type="scientific">Mycolicibacterium hodleri</name>
    <dbReference type="NCBI Taxonomy" id="49897"/>
    <lineage>
        <taxon>Bacteria</taxon>
        <taxon>Bacillati</taxon>
        <taxon>Actinomycetota</taxon>
        <taxon>Actinomycetes</taxon>
        <taxon>Mycobacteriales</taxon>
        <taxon>Mycobacteriaceae</taxon>
        <taxon>Mycolicibacterium</taxon>
    </lineage>
</organism>
<feature type="transmembrane region" description="Helical" evidence="7">
    <location>
        <begin position="21"/>
        <end position="46"/>
    </location>
</feature>
<name>A0A544W543_9MYCO</name>